<dbReference type="GO" id="GO:0005886">
    <property type="term" value="C:plasma membrane"/>
    <property type="evidence" value="ECO:0007669"/>
    <property type="project" value="TreeGrafter"/>
</dbReference>
<dbReference type="Proteomes" id="UP000053226">
    <property type="component" value="Unassembled WGS sequence"/>
</dbReference>
<dbReference type="RefSeq" id="WP_053908982.1">
    <property type="nucleotide sequence ID" value="NZ_CAWMUS010000026.1"/>
</dbReference>
<name>A0A0N1KHQ3_9GAMM</name>
<keyword evidence="3" id="KW-1185">Reference proteome</keyword>
<dbReference type="GO" id="GO:0090313">
    <property type="term" value="P:regulation of protein targeting to membrane"/>
    <property type="evidence" value="ECO:0007669"/>
    <property type="project" value="TreeGrafter"/>
</dbReference>
<dbReference type="InterPro" id="IPR007844">
    <property type="entry name" value="AsmA"/>
</dbReference>
<proteinExistence type="predicted"/>
<dbReference type="EMBL" id="LGAA01000026">
    <property type="protein sequence ID" value="KPD02057.1"/>
    <property type="molecule type" value="Genomic_DNA"/>
</dbReference>
<dbReference type="OrthoDB" id="9766390at2"/>
<sequence>MKRLLTTLAILLVVIVVGLTALVMLVNPNDFRHYLVEKVAQKSGYQLAFQGDMRWHVWPTLSIITGPVSLTAEGATQPAISAENMRLDVELWPLISHRLAVEQIVLDGAVVRHTPESQPQITASKEPIAPAGIKTTSNQASSNQWLLDIEKVEISNSLIIWQTEKDEFNLRNINLLLKKSANKQLSIAFSGNLNKNQQELSFDAKAGIDLSQLSQQITGQISQIDYQLTGVDLPEAGISGKISANVEYLNTSPARLNLDTLMITANDSDLNGQLAAILDDVPDFKLKLSSSTLNLDSLFGTGVAIEGDAQTTTTQSEPNTAIKSANASSATRVGVKPVISGARQEKYDLSSLADFTAEIQATIKTLTYRGMEVNNVIFNAVNQTPTLTVSQLSGEAFGGTFMLPVELNYAQTPAIVKAQPDFENVNLTPLLAAFELPKKLSGVLTVKGDFSGPGYDANAIKNLWQGNAALLLRNAQLSGLNIPVLIQQSLSRVTNKINAPADSGNVTQVQQLTANGQLNKGRFNLSALKATSELVVITGNGWLNLPSETLDVNLGVQITKGWGGDLRFIQQLQSISIPLRIYGSWVNLQYQLNVERLVRDELKTQAKQAIGNWLKKEEQQQLNNLLNAF</sequence>
<evidence type="ECO:0000313" key="2">
    <source>
        <dbReference type="EMBL" id="KPD02057.1"/>
    </source>
</evidence>
<comment type="caution">
    <text evidence="2">The sequence shown here is derived from an EMBL/GenBank/DDBJ whole genome shotgun (WGS) entry which is preliminary data.</text>
</comment>
<gene>
    <name evidence="2" type="ORF">M992_2600</name>
</gene>
<dbReference type="PANTHER" id="PTHR30441:SF4">
    <property type="entry name" value="PROTEIN ASMA"/>
    <property type="match status" value="1"/>
</dbReference>
<dbReference type="NCBIfam" id="NF008091">
    <property type="entry name" value="PRK10833.1"/>
    <property type="match status" value="1"/>
</dbReference>
<evidence type="ECO:0000313" key="3">
    <source>
        <dbReference type="Proteomes" id="UP000053226"/>
    </source>
</evidence>
<feature type="domain" description="AsmA" evidence="1">
    <location>
        <begin position="4"/>
        <end position="226"/>
    </location>
</feature>
<dbReference type="Pfam" id="PF05170">
    <property type="entry name" value="AsmA"/>
    <property type="match status" value="2"/>
</dbReference>
<dbReference type="InterPro" id="IPR052894">
    <property type="entry name" value="AsmA-related"/>
</dbReference>
<feature type="domain" description="AsmA" evidence="1">
    <location>
        <begin position="255"/>
        <end position="525"/>
    </location>
</feature>
<accession>A0A0N1KHQ3</accession>
<protein>
    <submittedName>
        <fullName evidence="2">AsmA family protein</fullName>
    </submittedName>
</protein>
<dbReference type="AlphaFoldDB" id="A0A0N1KHQ3"/>
<dbReference type="PANTHER" id="PTHR30441">
    <property type="entry name" value="DUF748 DOMAIN-CONTAINING PROTEIN"/>
    <property type="match status" value="1"/>
</dbReference>
<organism evidence="2 3">
    <name type="scientific">Moellerella wisconsensis ATCC 35017</name>
    <dbReference type="NCBI Taxonomy" id="1354267"/>
    <lineage>
        <taxon>Bacteria</taxon>
        <taxon>Pseudomonadati</taxon>
        <taxon>Pseudomonadota</taxon>
        <taxon>Gammaproteobacteria</taxon>
        <taxon>Enterobacterales</taxon>
        <taxon>Morganellaceae</taxon>
        <taxon>Moellerella</taxon>
    </lineage>
</organism>
<evidence type="ECO:0000259" key="1">
    <source>
        <dbReference type="Pfam" id="PF05170"/>
    </source>
</evidence>
<reference evidence="2 3" key="1">
    <citation type="submission" date="2015-07" db="EMBL/GenBank/DDBJ databases">
        <title>ATOL: Assembling a taxonomically balanced genome-scale reconstruction of the evolutionary history of the Enterobacteriaceae.</title>
        <authorList>
            <person name="Plunkett G.III."/>
            <person name="Neeno-Eckwall E.C."/>
            <person name="Glasner J.D."/>
            <person name="Perna N.T."/>
        </authorList>
    </citation>
    <scope>NUCLEOTIDE SEQUENCE [LARGE SCALE GENOMIC DNA]</scope>
    <source>
        <strain evidence="2 3">ATCC 35017</strain>
    </source>
</reference>